<keyword evidence="8" id="KW-1185">Reference proteome</keyword>
<keyword evidence="3" id="KW-0804">Transcription</keyword>
<protein>
    <submittedName>
        <fullName evidence="7">TetR/AcrR family transcriptional regulator</fullName>
    </submittedName>
</protein>
<dbReference type="Pfam" id="PF00440">
    <property type="entry name" value="TetR_N"/>
    <property type="match status" value="1"/>
</dbReference>
<evidence type="ECO:0000256" key="2">
    <source>
        <dbReference type="ARBA" id="ARBA00023125"/>
    </source>
</evidence>
<sequence length="200" mass="21953">MSDGLKKAEGTRERKRRETHRKLTETGLTLFAQKGFEGTTLDDIASAAGIARRTFFHYFSSKEEIILAWQNGLPESLYAEIVSRGNSTTPFGVVSEALLAMTISMDPDIAALIARLTQSNEQLRMGNQMKFLRMEEAAYAALCALWPAPQGAPALKMAAMAATGAMRLAVDDWLCEACQKPLGDYLRANILSLQSELFGD</sequence>
<dbReference type="InterPro" id="IPR050109">
    <property type="entry name" value="HTH-type_TetR-like_transc_reg"/>
</dbReference>
<keyword evidence="2 4" id="KW-0238">DNA-binding</keyword>
<evidence type="ECO:0000313" key="8">
    <source>
        <dbReference type="Proteomes" id="UP000683497"/>
    </source>
</evidence>
<evidence type="ECO:0000256" key="4">
    <source>
        <dbReference type="PROSITE-ProRule" id="PRU00335"/>
    </source>
</evidence>
<dbReference type="PROSITE" id="PS01081">
    <property type="entry name" value="HTH_TETR_1"/>
    <property type="match status" value="1"/>
</dbReference>
<accession>A0ABX8JR12</accession>
<gene>
    <name evidence="7" type="ORF">KQ929_11015</name>
</gene>
<dbReference type="PRINTS" id="PR00455">
    <property type="entry name" value="HTHTETR"/>
</dbReference>
<name>A0ABX8JR12_9ENTR</name>
<feature type="DNA-binding region" description="H-T-H motif" evidence="4">
    <location>
        <begin position="40"/>
        <end position="59"/>
    </location>
</feature>
<reference evidence="7 8" key="1">
    <citation type="submission" date="2021-06" db="EMBL/GenBank/DDBJ databases">
        <title>Leclercia pneumoniae sp. nov.</title>
        <authorList>
            <person name="Hoenemann M."/>
            <person name="Viehweger A."/>
            <person name="Dietze N."/>
        </authorList>
    </citation>
    <scope>NUCLEOTIDE SEQUENCE [LARGE SCALE GENOMIC DNA]</scope>
    <source>
        <strain evidence="8">49125</strain>
    </source>
</reference>
<feature type="domain" description="HTH tetR-type" evidence="6">
    <location>
        <begin position="17"/>
        <end position="77"/>
    </location>
</feature>
<evidence type="ECO:0000259" key="6">
    <source>
        <dbReference type="PROSITE" id="PS50977"/>
    </source>
</evidence>
<evidence type="ECO:0000256" key="5">
    <source>
        <dbReference type="SAM" id="MobiDB-lite"/>
    </source>
</evidence>
<keyword evidence="1" id="KW-0805">Transcription regulation</keyword>
<dbReference type="Proteomes" id="UP000683497">
    <property type="component" value="Chromosome"/>
</dbReference>
<dbReference type="InterPro" id="IPR023772">
    <property type="entry name" value="DNA-bd_HTH_TetR-type_CS"/>
</dbReference>
<dbReference type="RefSeq" id="WP_207293653.1">
    <property type="nucleotide sequence ID" value="NZ_CP071383.1"/>
</dbReference>
<dbReference type="PROSITE" id="PS50977">
    <property type="entry name" value="HTH_TETR_2"/>
    <property type="match status" value="1"/>
</dbReference>
<dbReference type="InterPro" id="IPR001647">
    <property type="entry name" value="HTH_TetR"/>
</dbReference>
<organism evidence="7 8">
    <name type="scientific">Leclercia pneumoniae</name>
    <dbReference type="NCBI Taxonomy" id="2815358"/>
    <lineage>
        <taxon>Bacteria</taxon>
        <taxon>Pseudomonadati</taxon>
        <taxon>Pseudomonadota</taxon>
        <taxon>Gammaproteobacteria</taxon>
        <taxon>Enterobacterales</taxon>
        <taxon>Enterobacteriaceae</taxon>
        <taxon>Leclercia</taxon>
    </lineage>
</organism>
<feature type="compositionally biased region" description="Basic and acidic residues" evidence="5">
    <location>
        <begin position="1"/>
        <end position="12"/>
    </location>
</feature>
<dbReference type="Gene3D" id="1.10.357.10">
    <property type="entry name" value="Tetracycline Repressor, domain 2"/>
    <property type="match status" value="1"/>
</dbReference>
<dbReference type="InterPro" id="IPR009057">
    <property type="entry name" value="Homeodomain-like_sf"/>
</dbReference>
<dbReference type="EMBL" id="CP076838">
    <property type="protein sequence ID" value="QWW77819.1"/>
    <property type="molecule type" value="Genomic_DNA"/>
</dbReference>
<evidence type="ECO:0000256" key="3">
    <source>
        <dbReference type="ARBA" id="ARBA00023163"/>
    </source>
</evidence>
<dbReference type="SUPFAM" id="SSF46689">
    <property type="entry name" value="Homeodomain-like"/>
    <property type="match status" value="1"/>
</dbReference>
<feature type="region of interest" description="Disordered" evidence="5">
    <location>
        <begin position="1"/>
        <end position="22"/>
    </location>
</feature>
<evidence type="ECO:0000256" key="1">
    <source>
        <dbReference type="ARBA" id="ARBA00023015"/>
    </source>
</evidence>
<dbReference type="PANTHER" id="PTHR30055:SF238">
    <property type="entry name" value="MYCOFACTOCIN BIOSYNTHESIS TRANSCRIPTIONAL REGULATOR MFTR-RELATED"/>
    <property type="match status" value="1"/>
</dbReference>
<dbReference type="PANTHER" id="PTHR30055">
    <property type="entry name" value="HTH-TYPE TRANSCRIPTIONAL REGULATOR RUTR"/>
    <property type="match status" value="1"/>
</dbReference>
<evidence type="ECO:0000313" key="7">
    <source>
        <dbReference type="EMBL" id="QWW77819.1"/>
    </source>
</evidence>
<proteinExistence type="predicted"/>